<evidence type="ECO:0000256" key="4">
    <source>
        <dbReference type="HAMAP-Rule" id="MF_01632"/>
    </source>
</evidence>
<sequence length="178" mass="20489">MTSNFSCSNDLLPPELLAWLNTEGSLTASLEVKAGQPLLVKRHFEGYRLLSLAQKKQLGIQGAALSRTQLAWVREVYLYGNDELPWVQAQSLFPLSSLQGSARRLQQLKSTPIGYVLFKRSRTLPNQRFIKHTADGWQRQTLYDWYGRPLLISETFLPEFCEKQLDIKINDYQIKTIE</sequence>
<dbReference type="EMBL" id="JBHSTZ010000030">
    <property type="protein sequence ID" value="MFC6381731.1"/>
    <property type="molecule type" value="Genomic_DNA"/>
</dbReference>
<keyword evidence="3 4" id="KW-0456">Lyase</keyword>
<comment type="caution">
    <text evidence="5">The sequence shown here is derived from an EMBL/GenBank/DDBJ whole genome shotgun (WGS) entry which is preliminary data.</text>
</comment>
<keyword evidence="2 4" id="KW-0831">Ubiquinone biosynthesis</keyword>
<evidence type="ECO:0000256" key="1">
    <source>
        <dbReference type="ARBA" id="ARBA00022490"/>
    </source>
</evidence>
<keyword evidence="1 4" id="KW-0963">Cytoplasm</keyword>
<evidence type="ECO:0000313" key="5">
    <source>
        <dbReference type="EMBL" id="MFC6381731.1"/>
    </source>
</evidence>
<accession>A0ABW1W7R2</accession>
<dbReference type="Gene3D" id="3.40.1410.10">
    <property type="entry name" value="Chorismate lyase-like"/>
    <property type="match status" value="1"/>
</dbReference>
<comment type="similarity">
    <text evidence="4">Belongs to the UbiC family.</text>
</comment>
<dbReference type="GO" id="GO:0016829">
    <property type="term" value="F:lyase activity"/>
    <property type="evidence" value="ECO:0007669"/>
    <property type="project" value="UniProtKB-KW"/>
</dbReference>
<comment type="function">
    <text evidence="4">Removes the pyruvyl group from chorismate, with concomitant aromatization of the ring, to provide 4-hydroxybenzoate (4HB) for the ubiquinone pathway.</text>
</comment>
<dbReference type="InterPro" id="IPR007440">
    <property type="entry name" value="Chorismate--pyruvate_lyase"/>
</dbReference>
<comment type="pathway">
    <text evidence="4">Cofactor biosynthesis; ubiquinone biosynthesis.</text>
</comment>
<proteinExistence type="inferred from homology"/>
<dbReference type="PANTHER" id="PTHR38683">
    <property type="entry name" value="CHORISMATE PYRUVATE-LYASE"/>
    <property type="match status" value="1"/>
</dbReference>
<dbReference type="PANTHER" id="PTHR38683:SF1">
    <property type="entry name" value="CHORISMATE PYRUVATE-LYASE"/>
    <property type="match status" value="1"/>
</dbReference>
<evidence type="ECO:0000256" key="3">
    <source>
        <dbReference type="ARBA" id="ARBA00023239"/>
    </source>
</evidence>
<comment type="caution">
    <text evidence="4">Lacks conserved residue(s) required for the propagation of feature annotation.</text>
</comment>
<dbReference type="HAMAP" id="MF_01632">
    <property type="entry name" value="UbiC"/>
    <property type="match status" value="1"/>
</dbReference>
<evidence type="ECO:0000256" key="2">
    <source>
        <dbReference type="ARBA" id="ARBA00022688"/>
    </source>
</evidence>
<gene>
    <name evidence="4" type="primary">ubiC</name>
    <name evidence="5" type="ORF">ACFP58_09735</name>
</gene>
<dbReference type="EC" id="4.1.3.40" evidence="4"/>
<dbReference type="InterPro" id="IPR028978">
    <property type="entry name" value="Chorismate_lyase_/UTRA_dom_sf"/>
</dbReference>
<dbReference type="SUPFAM" id="SSF64288">
    <property type="entry name" value="Chorismate lyase-like"/>
    <property type="match status" value="1"/>
</dbReference>
<comment type="catalytic activity">
    <reaction evidence="4">
        <text>chorismate = 4-hydroxybenzoate + pyruvate</text>
        <dbReference type="Rhea" id="RHEA:16505"/>
        <dbReference type="ChEBI" id="CHEBI:15361"/>
        <dbReference type="ChEBI" id="CHEBI:17879"/>
        <dbReference type="ChEBI" id="CHEBI:29748"/>
        <dbReference type="EC" id="4.1.3.40"/>
    </reaction>
</comment>
<reference evidence="6" key="1">
    <citation type="journal article" date="2019" name="Int. J. Syst. Evol. Microbiol.">
        <title>The Global Catalogue of Microorganisms (GCM) 10K type strain sequencing project: providing services to taxonomists for standard genome sequencing and annotation.</title>
        <authorList>
            <consortium name="The Broad Institute Genomics Platform"/>
            <consortium name="The Broad Institute Genome Sequencing Center for Infectious Disease"/>
            <person name="Wu L."/>
            <person name="Ma J."/>
        </authorList>
    </citation>
    <scope>NUCLEOTIDE SEQUENCE [LARGE SCALE GENOMIC DNA]</scope>
    <source>
        <strain evidence="6">CCM 2050</strain>
    </source>
</reference>
<name>A0ABW1W7R2_9GAMM</name>
<dbReference type="RefSeq" id="WP_201564078.1">
    <property type="nucleotide sequence ID" value="NZ_CAJGZK010000020.1"/>
</dbReference>
<keyword evidence="6" id="KW-1185">Reference proteome</keyword>
<keyword evidence="4" id="KW-0670">Pyruvate</keyword>
<evidence type="ECO:0000313" key="6">
    <source>
        <dbReference type="Proteomes" id="UP001596264"/>
    </source>
</evidence>
<organism evidence="5 6">
    <name type="scientific">Psychrobacter glacincola</name>
    <dbReference type="NCBI Taxonomy" id="56810"/>
    <lineage>
        <taxon>Bacteria</taxon>
        <taxon>Pseudomonadati</taxon>
        <taxon>Pseudomonadota</taxon>
        <taxon>Gammaproteobacteria</taxon>
        <taxon>Moraxellales</taxon>
        <taxon>Moraxellaceae</taxon>
        <taxon>Psychrobacter</taxon>
    </lineage>
</organism>
<protein>
    <recommendedName>
        <fullName evidence="4">Probable chorismate pyruvate-lyase</fullName>
        <shortName evidence="4">CL</shortName>
        <shortName evidence="4">CPL</shortName>
        <ecNumber evidence="4">4.1.3.40</ecNumber>
    </recommendedName>
</protein>
<feature type="binding site" evidence="4">
    <location>
        <position position="113"/>
    </location>
    <ligand>
        <name>substrate</name>
    </ligand>
</feature>
<dbReference type="Pfam" id="PF04345">
    <property type="entry name" value="Chor_lyase"/>
    <property type="match status" value="1"/>
</dbReference>
<feature type="binding site" evidence="4">
    <location>
        <position position="74"/>
    </location>
    <ligand>
        <name>substrate</name>
    </ligand>
</feature>
<comment type="subcellular location">
    <subcellularLocation>
        <location evidence="4">Cytoplasm</location>
    </subcellularLocation>
</comment>
<dbReference type="Proteomes" id="UP001596264">
    <property type="component" value="Unassembled WGS sequence"/>
</dbReference>
<feature type="binding site" evidence="4">
    <location>
        <position position="154"/>
    </location>
    <ligand>
        <name>substrate</name>
    </ligand>
</feature>